<dbReference type="InterPro" id="IPR035068">
    <property type="entry name" value="TldD/PmbA_N"/>
</dbReference>
<dbReference type="InterPro" id="IPR036059">
    <property type="entry name" value="TldD/PmbA_sf"/>
</dbReference>
<proteinExistence type="predicted"/>
<gene>
    <name evidence="1" type="ORF">ACFQL7_04580</name>
</gene>
<accession>A0ABD5YRW9</accession>
<dbReference type="Proteomes" id="UP001596417">
    <property type="component" value="Unassembled WGS sequence"/>
</dbReference>
<dbReference type="AlphaFoldDB" id="A0ABD5YRW9"/>
<evidence type="ECO:0000313" key="1">
    <source>
        <dbReference type="EMBL" id="MFC7189195.1"/>
    </source>
</evidence>
<keyword evidence="2" id="KW-1185">Reference proteome</keyword>
<dbReference type="EMBL" id="JBHTAX010000001">
    <property type="protein sequence ID" value="MFC7189195.1"/>
    <property type="molecule type" value="Genomic_DNA"/>
</dbReference>
<dbReference type="Gene3D" id="3.30.2290.10">
    <property type="entry name" value="PmbA/TldD superfamily"/>
    <property type="match status" value="1"/>
</dbReference>
<comment type="caution">
    <text evidence="1">The sequence shown here is derived from an EMBL/GenBank/DDBJ whole genome shotgun (WGS) entry which is preliminary data.</text>
</comment>
<reference evidence="1 2" key="1">
    <citation type="journal article" date="2019" name="Int. J. Syst. Evol. Microbiol.">
        <title>The Global Catalogue of Microorganisms (GCM) 10K type strain sequencing project: providing services to taxonomists for standard genome sequencing and annotation.</title>
        <authorList>
            <consortium name="The Broad Institute Genomics Platform"/>
            <consortium name="The Broad Institute Genome Sequencing Center for Infectious Disease"/>
            <person name="Wu L."/>
            <person name="Ma J."/>
        </authorList>
    </citation>
    <scope>NUCLEOTIDE SEQUENCE [LARGE SCALE GENOMIC DNA]</scope>
    <source>
        <strain evidence="1 2">RDMS1</strain>
    </source>
</reference>
<dbReference type="SUPFAM" id="SSF111283">
    <property type="entry name" value="Putative modulator of DNA gyrase, PmbA/TldD"/>
    <property type="match status" value="1"/>
</dbReference>
<evidence type="ECO:0000313" key="2">
    <source>
        <dbReference type="Proteomes" id="UP001596417"/>
    </source>
</evidence>
<name>A0ABD5YRW9_9EURY</name>
<protein>
    <submittedName>
        <fullName evidence="1">Uncharacterized protein</fullName>
    </submittedName>
</protein>
<sequence length="161" mass="18196">MDGFGDSLNAAEWVTSRLESEDVSHAEVGCVMKESTEGRVTLAELEPGTEHSQNAVWWRVFVEGSADYRFTTSLEESHLADLVGRSIQSARLLDQHTPARYDQERPIKQCIRDGLLVDRSATGVRVRSSISFTRRSEMQWTVSPSNEHGHRITMLAFNQRC</sequence>
<dbReference type="RefSeq" id="WP_390204737.1">
    <property type="nucleotide sequence ID" value="NZ_JBHSZC010000001.1"/>
</dbReference>
<organism evidence="1 2">
    <name type="scientific">Halocatena marina</name>
    <dbReference type="NCBI Taxonomy" id="2934937"/>
    <lineage>
        <taxon>Archaea</taxon>
        <taxon>Methanobacteriati</taxon>
        <taxon>Methanobacteriota</taxon>
        <taxon>Stenosarchaea group</taxon>
        <taxon>Halobacteria</taxon>
        <taxon>Halobacteriales</taxon>
        <taxon>Natronomonadaceae</taxon>
        <taxon>Halocatena</taxon>
    </lineage>
</organism>